<organism evidence="8 9">
    <name type="scientific">Zostera marina</name>
    <name type="common">Eelgrass</name>
    <dbReference type="NCBI Taxonomy" id="29655"/>
    <lineage>
        <taxon>Eukaryota</taxon>
        <taxon>Viridiplantae</taxon>
        <taxon>Streptophyta</taxon>
        <taxon>Embryophyta</taxon>
        <taxon>Tracheophyta</taxon>
        <taxon>Spermatophyta</taxon>
        <taxon>Magnoliopsida</taxon>
        <taxon>Liliopsida</taxon>
        <taxon>Zosteraceae</taxon>
        <taxon>Zostera</taxon>
    </lineage>
</organism>
<dbReference type="PANTHER" id="PTHR45798:SF101">
    <property type="entry name" value="RING-H2 FINGER PROTEIN ATL8-RELATED"/>
    <property type="match status" value="1"/>
</dbReference>
<sequence>MINLPRRFLLGSEGIIREVATKKTVTVVSNEVLIMLTLICALICMAGLAMVARCAWYRHSNSNNSSSSPEEVSPSPSEVPLPDKGVNKKVLQSIPKLIFTPSLLSPPSTPLPNGMRMATDCPICLAEFEEGDEIRVLPWCMHVFHLHCVDTWFGSHSSCPFCRQLLGPVAEVPPDGSLCHTCGTSTAEGRSQQ</sequence>
<evidence type="ECO:0000256" key="1">
    <source>
        <dbReference type="ARBA" id="ARBA00022723"/>
    </source>
</evidence>
<dbReference type="STRING" id="29655.A0A0K9Q5R4"/>
<evidence type="ECO:0000256" key="4">
    <source>
        <dbReference type="PROSITE-ProRule" id="PRU00175"/>
    </source>
</evidence>
<keyword evidence="6" id="KW-1133">Transmembrane helix</keyword>
<dbReference type="GO" id="GO:0008270">
    <property type="term" value="F:zinc ion binding"/>
    <property type="evidence" value="ECO:0007669"/>
    <property type="project" value="UniProtKB-KW"/>
</dbReference>
<dbReference type="GO" id="GO:0061630">
    <property type="term" value="F:ubiquitin protein ligase activity"/>
    <property type="evidence" value="ECO:0000318"/>
    <property type="project" value="GO_Central"/>
</dbReference>
<feature type="region of interest" description="Disordered" evidence="5">
    <location>
        <begin position="63"/>
        <end position="82"/>
    </location>
</feature>
<feature type="transmembrane region" description="Helical" evidence="6">
    <location>
        <begin position="32"/>
        <end position="52"/>
    </location>
</feature>
<keyword evidence="6" id="KW-0472">Membrane</keyword>
<keyword evidence="3" id="KW-0862">Zinc</keyword>
<dbReference type="Gene3D" id="3.30.40.10">
    <property type="entry name" value="Zinc/RING finger domain, C3HC4 (zinc finger)"/>
    <property type="match status" value="1"/>
</dbReference>
<dbReference type="OrthoDB" id="8062037at2759"/>
<evidence type="ECO:0000313" key="9">
    <source>
        <dbReference type="Proteomes" id="UP000036987"/>
    </source>
</evidence>
<reference evidence="9" key="1">
    <citation type="journal article" date="2016" name="Nature">
        <title>The genome of the seagrass Zostera marina reveals angiosperm adaptation to the sea.</title>
        <authorList>
            <person name="Olsen J.L."/>
            <person name="Rouze P."/>
            <person name="Verhelst B."/>
            <person name="Lin Y.-C."/>
            <person name="Bayer T."/>
            <person name="Collen J."/>
            <person name="Dattolo E."/>
            <person name="De Paoli E."/>
            <person name="Dittami S."/>
            <person name="Maumus F."/>
            <person name="Michel G."/>
            <person name="Kersting A."/>
            <person name="Lauritano C."/>
            <person name="Lohaus R."/>
            <person name="Toepel M."/>
            <person name="Tonon T."/>
            <person name="Vanneste K."/>
            <person name="Amirebrahimi M."/>
            <person name="Brakel J."/>
            <person name="Bostroem C."/>
            <person name="Chovatia M."/>
            <person name="Grimwood J."/>
            <person name="Jenkins J.W."/>
            <person name="Jueterbock A."/>
            <person name="Mraz A."/>
            <person name="Stam W.T."/>
            <person name="Tice H."/>
            <person name="Bornberg-Bauer E."/>
            <person name="Green P.J."/>
            <person name="Pearson G.A."/>
            <person name="Procaccini G."/>
            <person name="Duarte C.M."/>
            <person name="Schmutz J."/>
            <person name="Reusch T.B.H."/>
            <person name="Van de Peer Y."/>
        </authorList>
    </citation>
    <scope>NUCLEOTIDE SEQUENCE [LARGE SCALE GENOMIC DNA]</scope>
    <source>
        <strain evidence="9">cv. Finnish</strain>
    </source>
</reference>
<evidence type="ECO:0000313" key="8">
    <source>
        <dbReference type="EMBL" id="KMZ75850.1"/>
    </source>
</evidence>
<feature type="compositionally biased region" description="Low complexity" evidence="5">
    <location>
        <begin position="63"/>
        <end position="80"/>
    </location>
</feature>
<keyword evidence="1" id="KW-0479">Metal-binding</keyword>
<comment type="caution">
    <text evidence="8">The sequence shown here is derived from an EMBL/GenBank/DDBJ whole genome shotgun (WGS) entry which is preliminary data.</text>
</comment>
<name>A0A0K9Q5R4_ZOSMR</name>
<dbReference type="PANTHER" id="PTHR45798">
    <property type="entry name" value="RING-H2 FINGER PROTEIN ATL61-RELATED-RELATED"/>
    <property type="match status" value="1"/>
</dbReference>
<gene>
    <name evidence="8" type="ORF">ZOSMA_10G01190</name>
</gene>
<proteinExistence type="predicted"/>
<dbReference type="EMBL" id="LFYR01000113">
    <property type="protein sequence ID" value="KMZ75850.1"/>
    <property type="molecule type" value="Genomic_DNA"/>
</dbReference>
<dbReference type="CDD" id="cd16461">
    <property type="entry name" value="RING-H2_EL5-like"/>
    <property type="match status" value="1"/>
</dbReference>
<dbReference type="InterPro" id="IPR001841">
    <property type="entry name" value="Znf_RING"/>
</dbReference>
<dbReference type="Proteomes" id="UP000036987">
    <property type="component" value="Unassembled WGS sequence"/>
</dbReference>
<evidence type="ECO:0000256" key="6">
    <source>
        <dbReference type="SAM" id="Phobius"/>
    </source>
</evidence>
<protein>
    <submittedName>
        <fullName evidence="8">RING-H2 finger protein ATL80</fullName>
    </submittedName>
</protein>
<dbReference type="PROSITE" id="PS50089">
    <property type="entry name" value="ZF_RING_2"/>
    <property type="match status" value="1"/>
</dbReference>
<accession>A0A0K9Q5R4</accession>
<dbReference type="SMART" id="SM00184">
    <property type="entry name" value="RING"/>
    <property type="match status" value="1"/>
</dbReference>
<keyword evidence="6" id="KW-0812">Transmembrane</keyword>
<keyword evidence="2 4" id="KW-0863">Zinc-finger</keyword>
<evidence type="ECO:0000259" key="7">
    <source>
        <dbReference type="PROSITE" id="PS50089"/>
    </source>
</evidence>
<dbReference type="Pfam" id="PF13639">
    <property type="entry name" value="zf-RING_2"/>
    <property type="match status" value="1"/>
</dbReference>
<evidence type="ECO:0000256" key="5">
    <source>
        <dbReference type="SAM" id="MobiDB-lite"/>
    </source>
</evidence>
<dbReference type="AlphaFoldDB" id="A0A0K9Q5R4"/>
<dbReference type="InterPro" id="IPR052788">
    <property type="entry name" value="RING-type_E3_ligase_ATL"/>
</dbReference>
<dbReference type="OMA" id="IVARCAW"/>
<keyword evidence="9" id="KW-1185">Reference proteome</keyword>
<evidence type="ECO:0000256" key="2">
    <source>
        <dbReference type="ARBA" id="ARBA00022771"/>
    </source>
</evidence>
<dbReference type="InterPro" id="IPR013083">
    <property type="entry name" value="Znf_RING/FYVE/PHD"/>
</dbReference>
<evidence type="ECO:0000256" key="3">
    <source>
        <dbReference type="ARBA" id="ARBA00022833"/>
    </source>
</evidence>
<dbReference type="SUPFAM" id="SSF57850">
    <property type="entry name" value="RING/U-box"/>
    <property type="match status" value="1"/>
</dbReference>
<feature type="domain" description="RING-type" evidence="7">
    <location>
        <begin position="121"/>
        <end position="163"/>
    </location>
</feature>